<evidence type="ECO:0000256" key="2">
    <source>
        <dbReference type="ARBA" id="ARBA00023239"/>
    </source>
</evidence>
<evidence type="ECO:0000313" key="6">
    <source>
        <dbReference type="Proteomes" id="UP000572754"/>
    </source>
</evidence>
<keyword evidence="1" id="KW-0479">Metal-binding</keyword>
<feature type="compositionally biased region" description="Polar residues" evidence="3">
    <location>
        <begin position="290"/>
        <end position="307"/>
    </location>
</feature>
<gene>
    <name evidence="5" type="ORF">FCIRC_8028</name>
</gene>
<dbReference type="Pfam" id="PF03328">
    <property type="entry name" value="HpcH_HpaI"/>
    <property type="match status" value="1"/>
</dbReference>
<dbReference type="Proteomes" id="UP000572754">
    <property type="component" value="Unassembled WGS sequence"/>
</dbReference>
<dbReference type="GO" id="GO:0016832">
    <property type="term" value="F:aldehyde-lyase activity"/>
    <property type="evidence" value="ECO:0007669"/>
    <property type="project" value="TreeGrafter"/>
</dbReference>
<dbReference type="GO" id="GO:0046872">
    <property type="term" value="F:metal ion binding"/>
    <property type="evidence" value="ECO:0007669"/>
    <property type="project" value="UniProtKB-KW"/>
</dbReference>
<evidence type="ECO:0000313" key="5">
    <source>
        <dbReference type="EMBL" id="KAF5673565.1"/>
    </source>
</evidence>
<dbReference type="Gene3D" id="3.20.20.60">
    <property type="entry name" value="Phosphoenolpyruvate-binding domains"/>
    <property type="match status" value="1"/>
</dbReference>
<dbReference type="SUPFAM" id="SSF51621">
    <property type="entry name" value="Phosphoenolpyruvate/pyruvate domain"/>
    <property type="match status" value="1"/>
</dbReference>
<dbReference type="InterPro" id="IPR050251">
    <property type="entry name" value="HpcH-HpaI_aldolase"/>
</dbReference>
<evidence type="ECO:0000256" key="3">
    <source>
        <dbReference type="SAM" id="MobiDB-lite"/>
    </source>
</evidence>
<name>A0A8H5WWI0_FUSCI</name>
<organism evidence="5 6">
    <name type="scientific">Fusarium circinatum</name>
    <name type="common">Pitch canker fungus</name>
    <name type="synonym">Gibberella circinata</name>
    <dbReference type="NCBI Taxonomy" id="48490"/>
    <lineage>
        <taxon>Eukaryota</taxon>
        <taxon>Fungi</taxon>
        <taxon>Dikarya</taxon>
        <taxon>Ascomycota</taxon>
        <taxon>Pezizomycotina</taxon>
        <taxon>Sordariomycetes</taxon>
        <taxon>Hypocreomycetidae</taxon>
        <taxon>Hypocreales</taxon>
        <taxon>Nectriaceae</taxon>
        <taxon>Fusarium</taxon>
        <taxon>Fusarium fujikuroi species complex</taxon>
    </lineage>
</organism>
<feature type="region of interest" description="Disordered" evidence="3">
    <location>
        <begin position="288"/>
        <end position="309"/>
    </location>
</feature>
<dbReference type="AlphaFoldDB" id="A0A8H5WWI0"/>
<accession>A0A8H5WWI0</accession>
<dbReference type="InterPro" id="IPR015813">
    <property type="entry name" value="Pyrv/PenolPyrv_kinase-like_dom"/>
</dbReference>
<evidence type="ECO:0000259" key="4">
    <source>
        <dbReference type="Pfam" id="PF03328"/>
    </source>
</evidence>
<dbReference type="PANTHER" id="PTHR30502">
    <property type="entry name" value="2-KETO-3-DEOXY-L-RHAMNONATE ALDOLASE"/>
    <property type="match status" value="1"/>
</dbReference>
<keyword evidence="6" id="KW-1185">Reference proteome</keyword>
<dbReference type="GO" id="GO:0005737">
    <property type="term" value="C:cytoplasm"/>
    <property type="evidence" value="ECO:0007669"/>
    <property type="project" value="TreeGrafter"/>
</dbReference>
<proteinExistence type="predicted"/>
<dbReference type="PANTHER" id="PTHR30502:SF8">
    <property type="entry name" value="SYNTHASE, PUTATIVE-RELATED"/>
    <property type="match status" value="1"/>
</dbReference>
<keyword evidence="2" id="KW-0456">Lyase</keyword>
<sequence length="339" mass="35715">MDHHRAHSLFQPSNLNAAIGAKGHEGSSKGPPHLFGAMLGIPHIQMARTVAVLGFDFVFVDTLHVATNPENLVSIIQTINFASEGKTCALVRIPSPESDLLAYALDAGAAGIVFPQIDTPDQAALAVNKVRHAYSGGSRSVSPIALLDGITNIAPDGWTSETIADRNIAVICQIESTVAVDNLDAIARVPGVNALMLGVSDLKVTLGLPVRNPGGRVDESKFYEAVSKLIATSEETGIQLMIPAFRMKPEDVGWLKKFKLVMTSLDILSVLKSHQKDLAEVKEALAVPKGTSNGKSNGKSNGLANGLTNGMTTGMTTGMITGMTTGMTNGITKQIMNGH</sequence>
<evidence type="ECO:0000256" key="1">
    <source>
        <dbReference type="ARBA" id="ARBA00022723"/>
    </source>
</evidence>
<dbReference type="EMBL" id="JAAQPE010000262">
    <property type="protein sequence ID" value="KAF5673565.1"/>
    <property type="molecule type" value="Genomic_DNA"/>
</dbReference>
<dbReference type="InterPro" id="IPR005000">
    <property type="entry name" value="Aldolase/citrate-lyase_domain"/>
</dbReference>
<feature type="domain" description="HpcH/HpaI aldolase/citrate lyase" evidence="4">
    <location>
        <begin position="45"/>
        <end position="240"/>
    </location>
</feature>
<dbReference type="InterPro" id="IPR040442">
    <property type="entry name" value="Pyrv_kinase-like_dom_sf"/>
</dbReference>
<protein>
    <submittedName>
        <fullName evidence="5">Macrophomate synthase</fullName>
    </submittedName>
</protein>
<comment type="caution">
    <text evidence="5">The sequence shown here is derived from an EMBL/GenBank/DDBJ whole genome shotgun (WGS) entry which is preliminary data.</text>
</comment>
<reference evidence="6" key="1">
    <citation type="journal article" date="2020" name="BMC Genomics">
        <title>Correction to: Identification and distribution of gene clusters required for synthesis of sphingolipid metabolism inhibitors in diverse species of the filamentous fungus Fusarium.</title>
        <authorList>
            <person name="Kim H.S."/>
            <person name="Lohmar J.M."/>
            <person name="Busman M."/>
            <person name="Brown D.W."/>
            <person name="Naumann T.A."/>
            <person name="Divon H.H."/>
            <person name="Lysoe E."/>
            <person name="Uhlig S."/>
            <person name="Proctor R.H."/>
        </authorList>
    </citation>
    <scope>NUCLEOTIDE SEQUENCE [LARGE SCALE GENOMIC DNA]</scope>
    <source>
        <strain evidence="6">NRRL 25331</strain>
    </source>
</reference>
<reference evidence="5 6" key="2">
    <citation type="submission" date="2020-05" db="EMBL/GenBank/DDBJ databases">
        <title>Identification and distribution of gene clusters putatively required for synthesis of sphingolipid metabolism inhibitors in phylogenetically diverse species of the filamentous fungus Fusarium.</title>
        <authorList>
            <person name="Kim H.-S."/>
            <person name="Busman M."/>
            <person name="Brown D.W."/>
            <person name="Divon H."/>
            <person name="Uhlig S."/>
            <person name="Proctor R.H."/>
        </authorList>
    </citation>
    <scope>NUCLEOTIDE SEQUENCE [LARGE SCALE GENOMIC DNA]</scope>
    <source>
        <strain evidence="5 6">NRRL 25331</strain>
    </source>
</reference>